<dbReference type="Proteomes" id="UP000294547">
    <property type="component" value="Unassembled WGS sequence"/>
</dbReference>
<keyword evidence="4" id="KW-0238">DNA-binding</keyword>
<evidence type="ECO:0000256" key="2">
    <source>
        <dbReference type="ARBA" id="ARBA00023012"/>
    </source>
</evidence>
<comment type="caution">
    <text evidence="9">The sequence shown here is derived from an EMBL/GenBank/DDBJ whole genome shotgun (WGS) entry which is preliminary data.</text>
</comment>
<keyword evidence="2" id="KW-0902">Two-component regulatory system</keyword>
<dbReference type="GO" id="GO:0000156">
    <property type="term" value="F:phosphorelay response regulator activity"/>
    <property type="evidence" value="ECO:0007669"/>
    <property type="project" value="TreeGrafter"/>
</dbReference>
<evidence type="ECO:0000256" key="4">
    <source>
        <dbReference type="ARBA" id="ARBA00023125"/>
    </source>
</evidence>
<dbReference type="Gene3D" id="3.40.50.2300">
    <property type="match status" value="1"/>
</dbReference>
<feature type="modified residue" description="4-aspartylphosphate" evidence="6">
    <location>
        <position position="63"/>
    </location>
</feature>
<dbReference type="GO" id="GO:0000976">
    <property type="term" value="F:transcription cis-regulatory region binding"/>
    <property type="evidence" value="ECO:0007669"/>
    <property type="project" value="TreeGrafter"/>
</dbReference>
<gene>
    <name evidence="9" type="ORF">EDD54_0120</name>
</gene>
<dbReference type="RefSeq" id="WP_126537554.1">
    <property type="nucleotide sequence ID" value="NZ_BSPM01000008.1"/>
</dbReference>
<keyword evidence="10" id="KW-1185">Reference proteome</keyword>
<dbReference type="SMART" id="SM00448">
    <property type="entry name" value="REC"/>
    <property type="match status" value="1"/>
</dbReference>
<evidence type="ECO:0000313" key="9">
    <source>
        <dbReference type="EMBL" id="TDP86251.1"/>
    </source>
</evidence>
<protein>
    <submittedName>
        <fullName evidence="9">Two-component system chemotaxis response regulator CheY</fullName>
    </submittedName>
</protein>
<feature type="region of interest" description="Disordered" evidence="7">
    <location>
        <begin position="148"/>
        <end position="177"/>
    </location>
</feature>
<evidence type="ECO:0000256" key="5">
    <source>
        <dbReference type="ARBA" id="ARBA00023163"/>
    </source>
</evidence>
<dbReference type="PROSITE" id="PS50110">
    <property type="entry name" value="RESPONSE_REGULATORY"/>
    <property type="match status" value="1"/>
</dbReference>
<dbReference type="GO" id="GO:0032993">
    <property type="term" value="C:protein-DNA complex"/>
    <property type="evidence" value="ECO:0007669"/>
    <property type="project" value="TreeGrafter"/>
</dbReference>
<accession>A0A4R6RI84</accession>
<dbReference type="InterPro" id="IPR039420">
    <property type="entry name" value="WalR-like"/>
</dbReference>
<dbReference type="GO" id="GO:0005829">
    <property type="term" value="C:cytosol"/>
    <property type="evidence" value="ECO:0007669"/>
    <property type="project" value="TreeGrafter"/>
</dbReference>
<dbReference type="AlphaFoldDB" id="A0A4R6RI84"/>
<evidence type="ECO:0000256" key="1">
    <source>
        <dbReference type="ARBA" id="ARBA00022553"/>
    </source>
</evidence>
<evidence type="ECO:0000256" key="3">
    <source>
        <dbReference type="ARBA" id="ARBA00023015"/>
    </source>
</evidence>
<name>A0A4R6RI84_9HYPH</name>
<evidence type="ECO:0000256" key="6">
    <source>
        <dbReference type="PROSITE-ProRule" id="PRU00169"/>
    </source>
</evidence>
<dbReference type="Pfam" id="PF00072">
    <property type="entry name" value="Response_reg"/>
    <property type="match status" value="1"/>
</dbReference>
<dbReference type="InterPro" id="IPR001789">
    <property type="entry name" value="Sig_transdc_resp-reg_receiver"/>
</dbReference>
<keyword evidence="1 6" id="KW-0597">Phosphoprotein</keyword>
<sequence length="177" mass="19362">MTTSVFVALDQLRVAVVDDNAYFRRLVRTMLTGLGVRQVVEAATVEEGWQVATQQTPDVLLVDWNLSGQEGGTLLDRIRTHHDLGVATMAVVFVSAHTDKRHVLAAARLGANDFIVKPLSPRVLYERLKRLSTNRIEYVRVGGRLVPGRSAPGRAPAQPTADRRRKAGGGDPGVVFL</sequence>
<dbReference type="EMBL" id="SNXY01000006">
    <property type="protein sequence ID" value="TDP86251.1"/>
    <property type="molecule type" value="Genomic_DNA"/>
</dbReference>
<dbReference type="InterPro" id="IPR011006">
    <property type="entry name" value="CheY-like_superfamily"/>
</dbReference>
<reference evidence="9 10" key="1">
    <citation type="submission" date="2019-03" db="EMBL/GenBank/DDBJ databases">
        <title>Genomic Encyclopedia of Type Strains, Phase IV (KMG-IV): sequencing the most valuable type-strain genomes for metagenomic binning, comparative biology and taxonomic classification.</title>
        <authorList>
            <person name="Goeker M."/>
        </authorList>
    </citation>
    <scope>NUCLEOTIDE SEQUENCE [LARGE SCALE GENOMIC DNA]</scope>
    <source>
        <strain evidence="9 10">DSM 102969</strain>
    </source>
</reference>
<proteinExistence type="predicted"/>
<keyword evidence="3" id="KW-0805">Transcription regulation</keyword>
<feature type="domain" description="Response regulatory" evidence="8">
    <location>
        <begin position="13"/>
        <end position="132"/>
    </location>
</feature>
<evidence type="ECO:0000313" key="10">
    <source>
        <dbReference type="Proteomes" id="UP000294547"/>
    </source>
</evidence>
<organism evidence="9 10">
    <name type="scientific">Oharaeibacter diazotrophicus</name>
    <dbReference type="NCBI Taxonomy" id="1920512"/>
    <lineage>
        <taxon>Bacteria</taxon>
        <taxon>Pseudomonadati</taxon>
        <taxon>Pseudomonadota</taxon>
        <taxon>Alphaproteobacteria</taxon>
        <taxon>Hyphomicrobiales</taxon>
        <taxon>Pleomorphomonadaceae</taxon>
        <taxon>Oharaeibacter</taxon>
    </lineage>
</organism>
<dbReference type="CDD" id="cd00156">
    <property type="entry name" value="REC"/>
    <property type="match status" value="1"/>
</dbReference>
<keyword evidence="5" id="KW-0804">Transcription</keyword>
<dbReference type="SUPFAM" id="SSF52172">
    <property type="entry name" value="CheY-like"/>
    <property type="match status" value="1"/>
</dbReference>
<dbReference type="PANTHER" id="PTHR48111">
    <property type="entry name" value="REGULATOR OF RPOS"/>
    <property type="match status" value="1"/>
</dbReference>
<dbReference type="GO" id="GO:0006355">
    <property type="term" value="P:regulation of DNA-templated transcription"/>
    <property type="evidence" value="ECO:0007669"/>
    <property type="project" value="TreeGrafter"/>
</dbReference>
<evidence type="ECO:0000256" key="7">
    <source>
        <dbReference type="SAM" id="MobiDB-lite"/>
    </source>
</evidence>
<dbReference type="OrthoDB" id="9814495at2"/>
<evidence type="ECO:0000259" key="8">
    <source>
        <dbReference type="PROSITE" id="PS50110"/>
    </source>
</evidence>
<dbReference type="PANTHER" id="PTHR48111:SF1">
    <property type="entry name" value="TWO-COMPONENT RESPONSE REGULATOR ORR33"/>
    <property type="match status" value="1"/>
</dbReference>